<dbReference type="Proteomes" id="UP000324222">
    <property type="component" value="Unassembled WGS sequence"/>
</dbReference>
<gene>
    <name evidence="1" type="ORF">E2C01_004171</name>
</gene>
<reference evidence="1 2" key="1">
    <citation type="submission" date="2019-05" db="EMBL/GenBank/DDBJ databases">
        <title>Another draft genome of Portunus trituberculatus and its Hox gene families provides insights of decapod evolution.</title>
        <authorList>
            <person name="Jeong J.-H."/>
            <person name="Song I."/>
            <person name="Kim S."/>
            <person name="Choi T."/>
            <person name="Kim D."/>
            <person name="Ryu S."/>
            <person name="Kim W."/>
        </authorList>
    </citation>
    <scope>NUCLEOTIDE SEQUENCE [LARGE SCALE GENOMIC DNA]</scope>
    <source>
        <tissue evidence="1">Muscle</tissue>
    </source>
</reference>
<sequence>MLSLATPYALLQRPCRWRGESSSWLDKGTISPAGQRRLREAITVRDVYGGHGDYLEVARRPVLTSGDSCNCFCRTSASPACLPAADKVVQAAAPSGVNAIRAGLVSAPANAILEHLIF</sequence>
<dbReference type="AlphaFoldDB" id="A0A5B7CSB9"/>
<comment type="caution">
    <text evidence="1">The sequence shown here is derived from an EMBL/GenBank/DDBJ whole genome shotgun (WGS) entry which is preliminary data.</text>
</comment>
<evidence type="ECO:0000313" key="1">
    <source>
        <dbReference type="EMBL" id="MPC11504.1"/>
    </source>
</evidence>
<accession>A0A5B7CSB9</accession>
<proteinExistence type="predicted"/>
<keyword evidence="2" id="KW-1185">Reference proteome</keyword>
<protein>
    <submittedName>
        <fullName evidence="1">Uncharacterized protein</fullName>
    </submittedName>
</protein>
<organism evidence="1 2">
    <name type="scientific">Portunus trituberculatus</name>
    <name type="common">Swimming crab</name>
    <name type="synonym">Neptunus trituberculatus</name>
    <dbReference type="NCBI Taxonomy" id="210409"/>
    <lineage>
        <taxon>Eukaryota</taxon>
        <taxon>Metazoa</taxon>
        <taxon>Ecdysozoa</taxon>
        <taxon>Arthropoda</taxon>
        <taxon>Crustacea</taxon>
        <taxon>Multicrustacea</taxon>
        <taxon>Malacostraca</taxon>
        <taxon>Eumalacostraca</taxon>
        <taxon>Eucarida</taxon>
        <taxon>Decapoda</taxon>
        <taxon>Pleocyemata</taxon>
        <taxon>Brachyura</taxon>
        <taxon>Eubrachyura</taxon>
        <taxon>Portunoidea</taxon>
        <taxon>Portunidae</taxon>
        <taxon>Portuninae</taxon>
        <taxon>Portunus</taxon>
    </lineage>
</organism>
<dbReference type="EMBL" id="VSRR010000166">
    <property type="protein sequence ID" value="MPC11504.1"/>
    <property type="molecule type" value="Genomic_DNA"/>
</dbReference>
<evidence type="ECO:0000313" key="2">
    <source>
        <dbReference type="Proteomes" id="UP000324222"/>
    </source>
</evidence>
<name>A0A5B7CSB9_PORTR</name>